<keyword evidence="3" id="KW-1185">Reference proteome</keyword>
<evidence type="ECO:0000256" key="1">
    <source>
        <dbReference type="SAM" id="MobiDB-lite"/>
    </source>
</evidence>
<dbReference type="AlphaFoldDB" id="A0AAD6RW80"/>
<dbReference type="Proteomes" id="UP001218188">
    <property type="component" value="Unassembled WGS sequence"/>
</dbReference>
<proteinExistence type="predicted"/>
<gene>
    <name evidence="2" type="ORF">C8F04DRAFT_1202255</name>
</gene>
<feature type="region of interest" description="Disordered" evidence="1">
    <location>
        <begin position="1"/>
        <end position="20"/>
    </location>
</feature>
<name>A0AAD6RW80_9AGAR</name>
<comment type="caution">
    <text evidence="2">The sequence shown here is derived from an EMBL/GenBank/DDBJ whole genome shotgun (WGS) entry which is preliminary data.</text>
</comment>
<dbReference type="EMBL" id="JARJCM010000510">
    <property type="protein sequence ID" value="KAJ7016410.1"/>
    <property type="molecule type" value="Genomic_DNA"/>
</dbReference>
<protein>
    <submittedName>
        <fullName evidence="2">Uncharacterized protein</fullName>
    </submittedName>
</protein>
<evidence type="ECO:0000313" key="3">
    <source>
        <dbReference type="Proteomes" id="UP001218188"/>
    </source>
</evidence>
<sequence>MIQGIPGHNSGRNTSSGGLRGIALPRRQIMRFKFKYSESVPDTREQLTDCVNLRSGHANTATAGHATARRATAFSRGPGQYDYEYDTRYNSTHIHCGRLCKKTREMGGFEDTIQRFNTWYEVTPGTINRSGIKSVDGTVHHPAQMRTSIYSNTNGPYGKHWNGRLLENVVACEMDAGEDHLPPSRYPHFLPDNLLEYLNGKHNALAVLAIRVKGQAN</sequence>
<evidence type="ECO:0000313" key="2">
    <source>
        <dbReference type="EMBL" id="KAJ7016410.1"/>
    </source>
</evidence>
<reference evidence="2" key="1">
    <citation type="submission" date="2023-03" db="EMBL/GenBank/DDBJ databases">
        <title>Massive genome expansion in bonnet fungi (Mycena s.s.) driven by repeated elements and novel gene families across ecological guilds.</title>
        <authorList>
            <consortium name="Lawrence Berkeley National Laboratory"/>
            <person name="Harder C.B."/>
            <person name="Miyauchi S."/>
            <person name="Viragh M."/>
            <person name="Kuo A."/>
            <person name="Thoen E."/>
            <person name="Andreopoulos B."/>
            <person name="Lu D."/>
            <person name="Skrede I."/>
            <person name="Drula E."/>
            <person name="Henrissat B."/>
            <person name="Morin E."/>
            <person name="Kohler A."/>
            <person name="Barry K."/>
            <person name="LaButti K."/>
            <person name="Morin E."/>
            <person name="Salamov A."/>
            <person name="Lipzen A."/>
            <person name="Mereny Z."/>
            <person name="Hegedus B."/>
            <person name="Baldrian P."/>
            <person name="Stursova M."/>
            <person name="Weitz H."/>
            <person name="Taylor A."/>
            <person name="Grigoriev I.V."/>
            <person name="Nagy L.G."/>
            <person name="Martin F."/>
            <person name="Kauserud H."/>
        </authorList>
    </citation>
    <scope>NUCLEOTIDE SEQUENCE</scope>
    <source>
        <strain evidence="2">CBHHK200</strain>
    </source>
</reference>
<organism evidence="2 3">
    <name type="scientific">Mycena alexandri</name>
    <dbReference type="NCBI Taxonomy" id="1745969"/>
    <lineage>
        <taxon>Eukaryota</taxon>
        <taxon>Fungi</taxon>
        <taxon>Dikarya</taxon>
        <taxon>Basidiomycota</taxon>
        <taxon>Agaricomycotina</taxon>
        <taxon>Agaricomycetes</taxon>
        <taxon>Agaricomycetidae</taxon>
        <taxon>Agaricales</taxon>
        <taxon>Marasmiineae</taxon>
        <taxon>Mycenaceae</taxon>
        <taxon>Mycena</taxon>
    </lineage>
</organism>
<accession>A0AAD6RW80</accession>